<protein>
    <recommendedName>
        <fullName evidence="4">MT0933-like antitoxin protein</fullName>
    </recommendedName>
</protein>
<evidence type="ECO:0000313" key="3">
    <source>
        <dbReference type="Proteomes" id="UP000675554"/>
    </source>
</evidence>
<evidence type="ECO:0000256" key="1">
    <source>
        <dbReference type="SAM" id="MobiDB-lite"/>
    </source>
</evidence>
<organism evidence="2 3">
    <name type="scientific">Streptomyces daliensis</name>
    <dbReference type="NCBI Taxonomy" id="299421"/>
    <lineage>
        <taxon>Bacteria</taxon>
        <taxon>Bacillati</taxon>
        <taxon>Actinomycetota</taxon>
        <taxon>Actinomycetes</taxon>
        <taxon>Kitasatosporales</taxon>
        <taxon>Streptomycetaceae</taxon>
        <taxon>Streptomyces</taxon>
    </lineage>
</organism>
<accession>A0A8T4J1P7</accession>
<dbReference type="EMBL" id="JAGSMN010001114">
    <property type="protein sequence ID" value="MBR7677905.1"/>
    <property type="molecule type" value="Genomic_DNA"/>
</dbReference>
<dbReference type="Proteomes" id="UP000675554">
    <property type="component" value="Unassembled WGS sequence"/>
</dbReference>
<dbReference type="AlphaFoldDB" id="A0A8T4J1P7"/>
<evidence type="ECO:0008006" key="4">
    <source>
        <dbReference type="Google" id="ProtNLM"/>
    </source>
</evidence>
<evidence type="ECO:0000313" key="2">
    <source>
        <dbReference type="EMBL" id="MBR7677905.1"/>
    </source>
</evidence>
<feature type="region of interest" description="Disordered" evidence="1">
    <location>
        <begin position="1"/>
        <end position="29"/>
    </location>
</feature>
<name>A0A8T4J1P7_9ACTN</name>
<proteinExistence type="predicted"/>
<gene>
    <name evidence="2" type="ORF">KDA82_33960</name>
</gene>
<reference evidence="2" key="1">
    <citation type="submission" date="2021-04" db="EMBL/GenBank/DDBJ databases">
        <title>Sequencing of actinobacteria type strains.</title>
        <authorList>
            <person name="Nguyen G.-S."/>
            <person name="Wentzel A."/>
        </authorList>
    </citation>
    <scope>NUCLEOTIDE SEQUENCE</scope>
    <source>
        <strain evidence="2">DSM 42095</strain>
    </source>
</reference>
<comment type="caution">
    <text evidence="2">The sequence shown here is derived from an EMBL/GenBank/DDBJ whole genome shotgun (WGS) entry which is preliminary data.</text>
</comment>
<feature type="compositionally biased region" description="Basic and acidic residues" evidence="1">
    <location>
        <begin position="1"/>
        <end position="12"/>
    </location>
</feature>
<keyword evidence="3" id="KW-1185">Reference proteome</keyword>
<sequence>MAGFLDRAKEQAQRGLAQGKEKVGEVQAQRSGNDLLRKLGAAYYAQQRGSGSPADVQQALAALEAHIAQNGDAFLRGGGTSGH</sequence>